<evidence type="ECO:0000313" key="2">
    <source>
        <dbReference type="EMBL" id="GGK44795.1"/>
    </source>
</evidence>
<proteinExistence type="predicted"/>
<accession>A0A917QDD8</accession>
<gene>
    <name evidence="2" type="ORF">GCM10011591_15490</name>
</gene>
<dbReference type="RefSeq" id="WP_188828050.1">
    <property type="nucleotide sequence ID" value="NZ_BMMW01000001.1"/>
</dbReference>
<evidence type="ECO:0000256" key="1">
    <source>
        <dbReference type="SAM" id="MobiDB-lite"/>
    </source>
</evidence>
<evidence type="ECO:0000313" key="3">
    <source>
        <dbReference type="Proteomes" id="UP000612956"/>
    </source>
</evidence>
<organism evidence="2 3">
    <name type="scientific">Nocardia camponoti</name>
    <dbReference type="NCBI Taxonomy" id="1616106"/>
    <lineage>
        <taxon>Bacteria</taxon>
        <taxon>Bacillati</taxon>
        <taxon>Actinomycetota</taxon>
        <taxon>Actinomycetes</taxon>
        <taxon>Mycobacteriales</taxon>
        <taxon>Nocardiaceae</taxon>
        <taxon>Nocardia</taxon>
    </lineage>
</organism>
<name>A0A917QDD8_9NOCA</name>
<reference evidence="2" key="2">
    <citation type="submission" date="2020-09" db="EMBL/GenBank/DDBJ databases">
        <authorList>
            <person name="Sun Q."/>
            <person name="Zhou Y."/>
        </authorList>
    </citation>
    <scope>NUCLEOTIDE SEQUENCE</scope>
    <source>
        <strain evidence="2">CGMCC 4.7278</strain>
    </source>
</reference>
<sequence>MPKTYFGGTSYSPHRPFHNRPGNPARATIAEQVRAANAVGLYLHGATYQEVADRLGYAHRASAYNVIMRFIVRHQALSRSWRQRRQAEAVMLRLDSWTWQEIADELGYRTRSGAYRAAFAAVDRAANRLSVSDRVDSMNASIIPATDRDF</sequence>
<comment type="caution">
    <text evidence="2">The sequence shown here is derived from an EMBL/GenBank/DDBJ whole genome shotgun (WGS) entry which is preliminary data.</text>
</comment>
<reference evidence="2" key="1">
    <citation type="journal article" date="2014" name="Int. J. Syst. Evol. Microbiol.">
        <title>Complete genome sequence of Corynebacterium casei LMG S-19264T (=DSM 44701T), isolated from a smear-ripened cheese.</title>
        <authorList>
            <consortium name="US DOE Joint Genome Institute (JGI-PGF)"/>
            <person name="Walter F."/>
            <person name="Albersmeier A."/>
            <person name="Kalinowski J."/>
            <person name="Ruckert C."/>
        </authorList>
    </citation>
    <scope>NUCLEOTIDE SEQUENCE</scope>
    <source>
        <strain evidence="2">CGMCC 4.7278</strain>
    </source>
</reference>
<protein>
    <submittedName>
        <fullName evidence="2">Uncharacterized protein</fullName>
    </submittedName>
</protein>
<feature type="region of interest" description="Disordered" evidence="1">
    <location>
        <begin position="1"/>
        <end position="22"/>
    </location>
</feature>
<dbReference type="Proteomes" id="UP000612956">
    <property type="component" value="Unassembled WGS sequence"/>
</dbReference>
<dbReference type="EMBL" id="BMMW01000001">
    <property type="protein sequence ID" value="GGK44795.1"/>
    <property type="molecule type" value="Genomic_DNA"/>
</dbReference>
<dbReference type="AlphaFoldDB" id="A0A917QDD8"/>
<keyword evidence="3" id="KW-1185">Reference proteome</keyword>